<feature type="domain" description="Zinc finger-XS" evidence="6">
    <location>
        <begin position="43"/>
        <end position="83"/>
    </location>
</feature>
<keyword evidence="8" id="KW-1185">Reference proteome</keyword>
<evidence type="ECO:0000256" key="2">
    <source>
        <dbReference type="ARBA" id="ARBA00023158"/>
    </source>
</evidence>
<feature type="domain" description="Factor of DNA methylation 1-5/IDN2" evidence="5">
    <location>
        <begin position="598"/>
        <end position="673"/>
    </location>
</feature>
<dbReference type="Pfam" id="PF03468">
    <property type="entry name" value="XS"/>
    <property type="match status" value="1"/>
</dbReference>
<dbReference type="GO" id="GO:0080188">
    <property type="term" value="P:gene silencing by siRNA-directed DNA methylation"/>
    <property type="evidence" value="ECO:0007669"/>
    <property type="project" value="InterPro"/>
</dbReference>
<dbReference type="EMBL" id="KZ452313">
    <property type="protein sequence ID" value="PKA48562.1"/>
    <property type="molecule type" value="Genomic_DNA"/>
</dbReference>
<proteinExistence type="predicted"/>
<dbReference type="PANTHER" id="PTHR21596">
    <property type="entry name" value="RIBONUCLEASE P SUBUNIT P38"/>
    <property type="match status" value="1"/>
</dbReference>
<evidence type="ECO:0000259" key="4">
    <source>
        <dbReference type="Pfam" id="PF03468"/>
    </source>
</evidence>
<dbReference type="InterPro" id="IPR045177">
    <property type="entry name" value="FDM1-5/IDN2"/>
</dbReference>
<keyword evidence="1 3" id="KW-0175">Coiled coil</keyword>
<evidence type="ECO:0000313" key="8">
    <source>
        <dbReference type="Proteomes" id="UP000236161"/>
    </source>
</evidence>
<dbReference type="PANTHER" id="PTHR21596:SF3">
    <property type="entry name" value="FACTOR OF DNA METHYLATION 1-RELATED"/>
    <property type="match status" value="1"/>
</dbReference>
<feature type="domain" description="XS" evidence="4">
    <location>
        <begin position="114"/>
        <end position="222"/>
    </location>
</feature>
<dbReference type="Gene3D" id="3.30.70.2890">
    <property type="entry name" value="XS domain"/>
    <property type="match status" value="1"/>
</dbReference>
<feature type="domain" description="Factor of DNA methylation 1-5/IDN2" evidence="5">
    <location>
        <begin position="499"/>
        <end position="561"/>
    </location>
</feature>
<name>A0A2H9ZZ55_9ASPA</name>
<gene>
    <name evidence="7" type="primary">SGS3</name>
    <name evidence="7" type="ORF">AXF42_Ash017461</name>
</gene>
<sequence>MDQNSGKTLKVTDSEIGDYETKCYLQLKSGNLKVRVSESIYRCPFCLKKKTQNYQYKHLLQHATAIGLSGKTVKVKAEHQAVAKFLQKDLVDTSNPPLQLLNKKTKKLKAIKSELFVWPWMGILVNIPTEFKNGKYVGGGGNWMKEQLSEFNPLKVHVLWNFKGHTGNAIVDFNKDWNGFKDAMAFENHFDADNLGKMDWAEKRNGATGIYGWVARAHDYNSRGRIGRHLRKHGDLKTADDITKEESQKASTLVKVLLTQIEVKKKHIEELECKYNETTFSLDKVMEERDKLHESYNNEIQRMQRLAQEHSRRILHDNQKLKVELDRKKRELALRSMQLDNLVAQSDSDARNLEDERTKYASINSSLELASLEQKKVDDDVLRLVEKQKKEKEAAIEKIIKLEKQLEAKHKLELEIQQLKGSLQVMKHLGGEDLEINGKIVELNEELKEKIEELEDLEALNQALIVKERKSNDELQEARKELISGLSDVLTNQTIVGIKRMGELNEKIFHAACMKKYRKDEAEVKAAELCSKWQDELRNPDWHPFRTISVNGKLQLEIVPEKSLPLPTHTAIRGVNVLLEQGKVQKMGPTHLLFGKVVEEAIQEEDDKLVTIKADLGDEVHNAVTMALLEMNECNPSGRYAVPELWSFGEGRKAPLKEVLKYLLMRLKTTRRKRSRHS</sequence>
<dbReference type="CDD" id="cd12266">
    <property type="entry name" value="RRM_like_XS"/>
    <property type="match status" value="1"/>
</dbReference>
<dbReference type="InterPro" id="IPR005381">
    <property type="entry name" value="Znf-XS_domain"/>
</dbReference>
<dbReference type="Pfam" id="PF03470">
    <property type="entry name" value="zf-XS"/>
    <property type="match status" value="1"/>
</dbReference>
<dbReference type="InterPro" id="IPR005380">
    <property type="entry name" value="XS_domain"/>
</dbReference>
<protein>
    <submittedName>
        <fullName evidence="7">Protein suppresor of gene silencing 3</fullName>
    </submittedName>
</protein>
<dbReference type="InterPro" id="IPR005379">
    <property type="entry name" value="FDM1-5/IDN2_XH"/>
</dbReference>
<dbReference type="InterPro" id="IPR038588">
    <property type="entry name" value="XS_domain_sf"/>
</dbReference>
<reference evidence="7 8" key="1">
    <citation type="journal article" date="2017" name="Nature">
        <title>The Apostasia genome and the evolution of orchids.</title>
        <authorList>
            <person name="Zhang G.Q."/>
            <person name="Liu K.W."/>
            <person name="Li Z."/>
            <person name="Lohaus R."/>
            <person name="Hsiao Y.Y."/>
            <person name="Niu S.C."/>
            <person name="Wang J.Y."/>
            <person name="Lin Y.C."/>
            <person name="Xu Q."/>
            <person name="Chen L.J."/>
            <person name="Yoshida K."/>
            <person name="Fujiwara S."/>
            <person name="Wang Z.W."/>
            <person name="Zhang Y.Q."/>
            <person name="Mitsuda N."/>
            <person name="Wang M."/>
            <person name="Liu G.H."/>
            <person name="Pecoraro L."/>
            <person name="Huang H.X."/>
            <person name="Xiao X.J."/>
            <person name="Lin M."/>
            <person name="Wu X.Y."/>
            <person name="Wu W.L."/>
            <person name="Chen Y.Y."/>
            <person name="Chang S.B."/>
            <person name="Sakamoto S."/>
            <person name="Ohme-Takagi M."/>
            <person name="Yagi M."/>
            <person name="Zeng S.J."/>
            <person name="Shen C.Y."/>
            <person name="Yeh C.M."/>
            <person name="Luo Y.B."/>
            <person name="Tsai W.C."/>
            <person name="Van de Peer Y."/>
            <person name="Liu Z.J."/>
        </authorList>
    </citation>
    <scope>NUCLEOTIDE SEQUENCE [LARGE SCALE GENOMIC DNA]</scope>
    <source>
        <strain evidence="8">cv. Shenzhen</strain>
        <tissue evidence="7">Stem</tissue>
    </source>
</reference>
<evidence type="ECO:0000259" key="5">
    <source>
        <dbReference type="Pfam" id="PF03469"/>
    </source>
</evidence>
<dbReference type="OrthoDB" id="1892195at2759"/>
<dbReference type="Pfam" id="PF03469">
    <property type="entry name" value="XH"/>
    <property type="match status" value="2"/>
</dbReference>
<evidence type="ECO:0000256" key="1">
    <source>
        <dbReference type="ARBA" id="ARBA00023054"/>
    </source>
</evidence>
<evidence type="ECO:0000259" key="6">
    <source>
        <dbReference type="Pfam" id="PF03470"/>
    </source>
</evidence>
<evidence type="ECO:0000256" key="3">
    <source>
        <dbReference type="SAM" id="Coils"/>
    </source>
</evidence>
<feature type="coiled-coil region" evidence="3">
    <location>
        <begin position="254"/>
        <end position="313"/>
    </location>
</feature>
<dbReference type="STRING" id="1088818.A0A2H9ZZ55"/>
<evidence type="ECO:0000313" key="7">
    <source>
        <dbReference type="EMBL" id="PKA48562.1"/>
    </source>
</evidence>
<feature type="coiled-coil region" evidence="3">
    <location>
        <begin position="382"/>
        <end position="481"/>
    </location>
</feature>
<dbReference type="AlphaFoldDB" id="A0A2H9ZZ55"/>
<keyword evidence="2" id="KW-0943">RNA-mediated gene silencing</keyword>
<organism evidence="7 8">
    <name type="scientific">Apostasia shenzhenica</name>
    <dbReference type="NCBI Taxonomy" id="1088818"/>
    <lineage>
        <taxon>Eukaryota</taxon>
        <taxon>Viridiplantae</taxon>
        <taxon>Streptophyta</taxon>
        <taxon>Embryophyta</taxon>
        <taxon>Tracheophyta</taxon>
        <taxon>Spermatophyta</taxon>
        <taxon>Magnoliopsida</taxon>
        <taxon>Liliopsida</taxon>
        <taxon>Asparagales</taxon>
        <taxon>Orchidaceae</taxon>
        <taxon>Apostasioideae</taxon>
        <taxon>Apostasia</taxon>
    </lineage>
</organism>
<dbReference type="Proteomes" id="UP000236161">
    <property type="component" value="Unassembled WGS sequence"/>
</dbReference>
<accession>A0A2H9ZZ55</accession>